<evidence type="ECO:0000313" key="9">
    <source>
        <dbReference type="Proteomes" id="UP000504618"/>
    </source>
</evidence>
<organism evidence="9 10">
    <name type="scientific">Temnothorax curvispinosus</name>
    <dbReference type="NCBI Taxonomy" id="300111"/>
    <lineage>
        <taxon>Eukaryota</taxon>
        <taxon>Metazoa</taxon>
        <taxon>Ecdysozoa</taxon>
        <taxon>Arthropoda</taxon>
        <taxon>Hexapoda</taxon>
        <taxon>Insecta</taxon>
        <taxon>Pterygota</taxon>
        <taxon>Neoptera</taxon>
        <taxon>Endopterygota</taxon>
        <taxon>Hymenoptera</taxon>
        <taxon>Apocrita</taxon>
        <taxon>Aculeata</taxon>
        <taxon>Formicoidea</taxon>
        <taxon>Formicidae</taxon>
        <taxon>Myrmicinae</taxon>
        <taxon>Temnothorax</taxon>
    </lineage>
</organism>
<dbReference type="RefSeq" id="XP_024893524.1">
    <property type="nucleotide sequence ID" value="XM_025037756.1"/>
</dbReference>
<gene>
    <name evidence="10" type="primary">LOC112468536</name>
</gene>
<evidence type="ECO:0000256" key="5">
    <source>
        <dbReference type="ARBA" id="ARBA00022723"/>
    </source>
</evidence>
<keyword evidence="5" id="KW-0479">Metal-binding</keyword>
<comment type="subcellular location">
    <subcellularLocation>
        <location evidence="2">Nucleus</location>
    </subcellularLocation>
</comment>
<keyword evidence="9" id="KW-1185">Reference proteome</keyword>
<comment type="cofactor">
    <cofactor evidence="1">
        <name>a divalent metal cation</name>
        <dbReference type="ChEBI" id="CHEBI:60240"/>
    </cofactor>
</comment>
<dbReference type="PANTHER" id="PTHR22930:SF269">
    <property type="entry name" value="NUCLEASE HARBI1-LIKE PROTEIN"/>
    <property type="match status" value="1"/>
</dbReference>
<accession>A0A6J1REZ4</accession>
<evidence type="ECO:0000259" key="8">
    <source>
        <dbReference type="Pfam" id="PF13359"/>
    </source>
</evidence>
<comment type="similarity">
    <text evidence="3">Belongs to the HARBI1 family.</text>
</comment>
<evidence type="ECO:0000256" key="1">
    <source>
        <dbReference type="ARBA" id="ARBA00001968"/>
    </source>
</evidence>
<sequence>MDPNIMLMIIMKFLIQARDEPMRHAEITMKKVTAMYYLYLRYKKLEEQKNRRIWVRPIFTEERRLAQGDSNNLLVEMQLTDPEKYFNYLRMSSTIFNELLKIVGPLIEKQTAVRKPIPARTRLEKKVMVDPTEENWSRIAEDFELICQFPHCIGAIDGKHVEIQAPPRSGSCYYNYKGRHSINLLAVSDAKNRFIIVDIGAEGRQSDGGVFENSGLPHLLETNALHIPLPTHLNHMDSDFPYVLLGDEAFPLRSYMMRPYPRSRQLNINRKIFNYRLSRARRTVECAFGLLVARWRIYRRPLVACTRTAVKAVQATVVLHNFIINNELNLPFTARRYSNMREEEHNLLITSTGLTAVSHRNVSQKSTALKIRDNFAYYFEHINPLPWQLDKVLTNNF</sequence>
<protein>
    <submittedName>
        <fullName evidence="10">Uncharacterized protein LOC112468536 isoform X2</fullName>
    </submittedName>
</protein>
<dbReference type="GO" id="GO:0005634">
    <property type="term" value="C:nucleus"/>
    <property type="evidence" value="ECO:0007669"/>
    <property type="project" value="UniProtKB-SubCell"/>
</dbReference>
<dbReference type="PANTHER" id="PTHR22930">
    <property type="match status" value="1"/>
</dbReference>
<dbReference type="GO" id="GO:0016787">
    <property type="term" value="F:hydrolase activity"/>
    <property type="evidence" value="ECO:0007669"/>
    <property type="project" value="UniProtKB-KW"/>
</dbReference>
<keyword evidence="4" id="KW-0540">Nuclease</keyword>
<keyword evidence="6" id="KW-0378">Hydrolase</keyword>
<evidence type="ECO:0000256" key="6">
    <source>
        <dbReference type="ARBA" id="ARBA00022801"/>
    </source>
</evidence>
<dbReference type="Proteomes" id="UP000504618">
    <property type="component" value="Unplaced"/>
</dbReference>
<dbReference type="InterPro" id="IPR045249">
    <property type="entry name" value="HARBI1-like"/>
</dbReference>
<proteinExistence type="inferred from homology"/>
<dbReference type="Pfam" id="PF13359">
    <property type="entry name" value="DDE_Tnp_4"/>
    <property type="match status" value="1"/>
</dbReference>
<dbReference type="GeneID" id="112468536"/>
<dbReference type="GO" id="GO:0046872">
    <property type="term" value="F:metal ion binding"/>
    <property type="evidence" value="ECO:0007669"/>
    <property type="project" value="UniProtKB-KW"/>
</dbReference>
<evidence type="ECO:0000256" key="4">
    <source>
        <dbReference type="ARBA" id="ARBA00022722"/>
    </source>
</evidence>
<keyword evidence="7" id="KW-0539">Nucleus</keyword>
<feature type="domain" description="DDE Tnp4" evidence="8">
    <location>
        <begin position="156"/>
        <end position="321"/>
    </location>
</feature>
<name>A0A6J1REZ4_9HYME</name>
<reference evidence="10" key="1">
    <citation type="submission" date="2025-08" db="UniProtKB">
        <authorList>
            <consortium name="RefSeq"/>
        </authorList>
    </citation>
    <scope>IDENTIFICATION</scope>
    <source>
        <tissue evidence="10">Whole body</tissue>
    </source>
</reference>
<evidence type="ECO:0000256" key="7">
    <source>
        <dbReference type="ARBA" id="ARBA00023242"/>
    </source>
</evidence>
<evidence type="ECO:0000313" key="10">
    <source>
        <dbReference type="RefSeq" id="XP_024893524.1"/>
    </source>
</evidence>
<evidence type="ECO:0000256" key="2">
    <source>
        <dbReference type="ARBA" id="ARBA00004123"/>
    </source>
</evidence>
<dbReference type="GO" id="GO:0004518">
    <property type="term" value="F:nuclease activity"/>
    <property type="evidence" value="ECO:0007669"/>
    <property type="project" value="UniProtKB-KW"/>
</dbReference>
<dbReference type="InterPro" id="IPR027806">
    <property type="entry name" value="HARBI1_dom"/>
</dbReference>
<evidence type="ECO:0000256" key="3">
    <source>
        <dbReference type="ARBA" id="ARBA00006958"/>
    </source>
</evidence>
<dbReference type="AlphaFoldDB" id="A0A6J1REZ4"/>